<reference evidence="2" key="2">
    <citation type="submission" date="2015-01" db="EMBL/GenBank/DDBJ databases">
        <title>Evolutionary Origins and Diversification of the Mycorrhizal Mutualists.</title>
        <authorList>
            <consortium name="DOE Joint Genome Institute"/>
            <consortium name="Mycorrhizal Genomics Consortium"/>
            <person name="Kohler A."/>
            <person name="Kuo A."/>
            <person name="Nagy L.G."/>
            <person name="Floudas D."/>
            <person name="Copeland A."/>
            <person name="Barry K.W."/>
            <person name="Cichocki N."/>
            <person name="Veneault-Fourrey C."/>
            <person name="LaButti K."/>
            <person name="Lindquist E.A."/>
            <person name="Lipzen A."/>
            <person name="Lundell T."/>
            <person name="Morin E."/>
            <person name="Murat C."/>
            <person name="Riley R."/>
            <person name="Ohm R."/>
            <person name="Sun H."/>
            <person name="Tunlid A."/>
            <person name="Henrissat B."/>
            <person name="Grigoriev I.V."/>
            <person name="Hibbett D.S."/>
            <person name="Martin F."/>
        </authorList>
    </citation>
    <scope>NUCLEOTIDE SEQUENCE [LARGE SCALE GENOMIC DNA]</scope>
    <source>
        <strain evidence="2">Foug A</strain>
    </source>
</reference>
<dbReference type="EMBL" id="KN822064">
    <property type="protein sequence ID" value="KIM60222.1"/>
    <property type="molecule type" value="Genomic_DNA"/>
</dbReference>
<sequence>MLDSLDSITKFHLNLSQYISRFILSGAERSSMTNLFGESIYAPIYEGTVYKT</sequence>
<dbReference type="Proteomes" id="UP000053989">
    <property type="component" value="Unassembled WGS sequence"/>
</dbReference>
<accession>A0A0C3A669</accession>
<gene>
    <name evidence="1" type="ORF">SCLCIDRAFT_1216982</name>
</gene>
<evidence type="ECO:0000313" key="1">
    <source>
        <dbReference type="EMBL" id="KIM60222.1"/>
    </source>
</evidence>
<dbReference type="HOGENOM" id="CLU_3088642_0_0_1"/>
<organism evidence="1 2">
    <name type="scientific">Scleroderma citrinum Foug A</name>
    <dbReference type="NCBI Taxonomy" id="1036808"/>
    <lineage>
        <taxon>Eukaryota</taxon>
        <taxon>Fungi</taxon>
        <taxon>Dikarya</taxon>
        <taxon>Basidiomycota</taxon>
        <taxon>Agaricomycotina</taxon>
        <taxon>Agaricomycetes</taxon>
        <taxon>Agaricomycetidae</taxon>
        <taxon>Boletales</taxon>
        <taxon>Sclerodermatineae</taxon>
        <taxon>Sclerodermataceae</taxon>
        <taxon>Scleroderma</taxon>
    </lineage>
</organism>
<reference evidence="1 2" key="1">
    <citation type="submission" date="2014-04" db="EMBL/GenBank/DDBJ databases">
        <authorList>
            <consortium name="DOE Joint Genome Institute"/>
            <person name="Kuo A."/>
            <person name="Kohler A."/>
            <person name="Nagy L.G."/>
            <person name="Floudas D."/>
            <person name="Copeland A."/>
            <person name="Barry K.W."/>
            <person name="Cichocki N."/>
            <person name="Veneault-Fourrey C."/>
            <person name="LaButti K."/>
            <person name="Lindquist E.A."/>
            <person name="Lipzen A."/>
            <person name="Lundell T."/>
            <person name="Morin E."/>
            <person name="Murat C."/>
            <person name="Sun H."/>
            <person name="Tunlid A."/>
            <person name="Henrissat B."/>
            <person name="Grigoriev I.V."/>
            <person name="Hibbett D.S."/>
            <person name="Martin F."/>
            <person name="Nordberg H.P."/>
            <person name="Cantor M.N."/>
            <person name="Hua S.X."/>
        </authorList>
    </citation>
    <scope>NUCLEOTIDE SEQUENCE [LARGE SCALE GENOMIC DNA]</scope>
    <source>
        <strain evidence="1 2">Foug A</strain>
    </source>
</reference>
<proteinExistence type="predicted"/>
<keyword evidence="2" id="KW-1185">Reference proteome</keyword>
<dbReference type="AlphaFoldDB" id="A0A0C3A669"/>
<protein>
    <submittedName>
        <fullName evidence="1">Uncharacterized protein</fullName>
    </submittedName>
</protein>
<dbReference type="InParanoid" id="A0A0C3A669"/>
<name>A0A0C3A669_9AGAM</name>
<evidence type="ECO:0000313" key="2">
    <source>
        <dbReference type="Proteomes" id="UP000053989"/>
    </source>
</evidence>